<keyword evidence="3" id="KW-1185">Reference proteome</keyword>
<feature type="region of interest" description="Disordered" evidence="1">
    <location>
        <begin position="1"/>
        <end position="84"/>
    </location>
</feature>
<comment type="caution">
    <text evidence="2">The sequence shown here is derived from an EMBL/GenBank/DDBJ whole genome shotgun (WGS) entry which is preliminary data.</text>
</comment>
<reference evidence="2" key="1">
    <citation type="journal article" date="2022" name="bioRxiv">
        <title>Sequencing and chromosome-scale assembly of the giantPleurodeles waltlgenome.</title>
        <authorList>
            <person name="Brown T."/>
            <person name="Elewa A."/>
            <person name="Iarovenko S."/>
            <person name="Subramanian E."/>
            <person name="Araus A.J."/>
            <person name="Petzold A."/>
            <person name="Susuki M."/>
            <person name="Suzuki K.-i.T."/>
            <person name="Hayashi T."/>
            <person name="Toyoda A."/>
            <person name="Oliveira C."/>
            <person name="Osipova E."/>
            <person name="Leigh N.D."/>
            <person name="Simon A."/>
            <person name="Yun M.H."/>
        </authorList>
    </citation>
    <scope>NUCLEOTIDE SEQUENCE</scope>
    <source>
        <strain evidence="2">20211129_DDA</strain>
        <tissue evidence="2">Liver</tissue>
    </source>
</reference>
<evidence type="ECO:0000313" key="2">
    <source>
        <dbReference type="EMBL" id="KAJ1083418.1"/>
    </source>
</evidence>
<dbReference type="Proteomes" id="UP001066276">
    <property type="component" value="Chromosome 12"/>
</dbReference>
<sequence length="137" mass="14382">MGEGARPHHVARTPALPQADPLDPSHGTRVRTQHGGSSHCLPQLGRRRAADRSQAPLPHGALLKKNQRGPGCHSASSGTAANLWASPTGLGRWLRAAKPGRTFGPSVCGIVDRRLPPPLPTHTGSRLGQEKSQGGRA</sequence>
<accession>A0AAV7L277</accession>
<protein>
    <submittedName>
        <fullName evidence="2">Uncharacterized protein</fullName>
    </submittedName>
</protein>
<organism evidence="2 3">
    <name type="scientific">Pleurodeles waltl</name>
    <name type="common">Iberian ribbed newt</name>
    <dbReference type="NCBI Taxonomy" id="8319"/>
    <lineage>
        <taxon>Eukaryota</taxon>
        <taxon>Metazoa</taxon>
        <taxon>Chordata</taxon>
        <taxon>Craniata</taxon>
        <taxon>Vertebrata</taxon>
        <taxon>Euteleostomi</taxon>
        <taxon>Amphibia</taxon>
        <taxon>Batrachia</taxon>
        <taxon>Caudata</taxon>
        <taxon>Salamandroidea</taxon>
        <taxon>Salamandridae</taxon>
        <taxon>Pleurodelinae</taxon>
        <taxon>Pleurodeles</taxon>
    </lineage>
</organism>
<name>A0AAV7L277_PLEWA</name>
<evidence type="ECO:0000256" key="1">
    <source>
        <dbReference type="SAM" id="MobiDB-lite"/>
    </source>
</evidence>
<proteinExistence type="predicted"/>
<gene>
    <name evidence="2" type="ORF">NDU88_003577</name>
</gene>
<dbReference type="AlphaFoldDB" id="A0AAV7L277"/>
<dbReference type="EMBL" id="JANPWB010000016">
    <property type="protein sequence ID" value="KAJ1083418.1"/>
    <property type="molecule type" value="Genomic_DNA"/>
</dbReference>
<feature type="compositionally biased region" description="Polar residues" evidence="1">
    <location>
        <begin position="122"/>
        <end position="137"/>
    </location>
</feature>
<feature type="region of interest" description="Disordered" evidence="1">
    <location>
        <begin position="108"/>
        <end position="137"/>
    </location>
</feature>
<evidence type="ECO:0000313" key="3">
    <source>
        <dbReference type="Proteomes" id="UP001066276"/>
    </source>
</evidence>